<evidence type="ECO:0000256" key="12">
    <source>
        <dbReference type="ARBA" id="ARBA00023180"/>
    </source>
</evidence>
<evidence type="ECO:0000256" key="5">
    <source>
        <dbReference type="ARBA" id="ARBA00022729"/>
    </source>
</evidence>
<dbReference type="RefSeq" id="XP_052942556.1">
    <property type="nucleotide sequence ID" value="XM_053091429.1"/>
</dbReference>
<evidence type="ECO:0000256" key="1">
    <source>
        <dbReference type="ARBA" id="ARBA00004370"/>
    </source>
</evidence>
<keyword evidence="9 16" id="KW-1133">Transmembrane helix</keyword>
<dbReference type="InterPro" id="IPR000209">
    <property type="entry name" value="Peptidase_S8/S53_dom"/>
</dbReference>
<dbReference type="PANTHER" id="PTHR42884:SF14">
    <property type="entry name" value="NEUROENDOCRINE CONVERTASE 1"/>
    <property type="match status" value="1"/>
</dbReference>
<dbReference type="GeneID" id="77730634"/>
<dbReference type="InterPro" id="IPR034182">
    <property type="entry name" value="Kexin/furin"/>
</dbReference>
<feature type="compositionally biased region" description="Basic and acidic residues" evidence="15">
    <location>
        <begin position="934"/>
        <end position="943"/>
    </location>
</feature>
<dbReference type="GO" id="GO:0007323">
    <property type="term" value="P:peptide pheromone maturation"/>
    <property type="evidence" value="ECO:0007669"/>
    <property type="project" value="UniProtKB-ARBA"/>
</dbReference>
<feature type="region of interest" description="Disordered" evidence="15">
    <location>
        <begin position="848"/>
        <end position="965"/>
    </location>
</feature>
<evidence type="ECO:0000256" key="3">
    <source>
        <dbReference type="ARBA" id="ARBA00022670"/>
    </source>
</evidence>
<name>A0AA38H5B0_9TREE</name>
<keyword evidence="12" id="KW-0325">Glycoprotein</keyword>
<evidence type="ECO:0000256" key="10">
    <source>
        <dbReference type="ARBA" id="ARBA00023136"/>
    </source>
</evidence>
<dbReference type="PROSITE" id="PS51892">
    <property type="entry name" value="SUBTILASE"/>
    <property type="match status" value="1"/>
</dbReference>
<dbReference type="GO" id="GO:0016485">
    <property type="term" value="P:protein processing"/>
    <property type="evidence" value="ECO:0007669"/>
    <property type="project" value="TreeGrafter"/>
</dbReference>
<dbReference type="InterPro" id="IPR022398">
    <property type="entry name" value="Peptidase_S8_His-AS"/>
</dbReference>
<dbReference type="FunFam" id="2.60.120.260:FF:000026">
    <property type="entry name" value="proprotein convertase subtilisin/kexin type 7"/>
    <property type="match status" value="1"/>
</dbReference>
<feature type="region of interest" description="Disordered" evidence="15">
    <location>
        <begin position="506"/>
        <end position="562"/>
    </location>
</feature>
<comment type="similarity">
    <text evidence="2">Belongs to the peptidase S8 family. Furin subfamily.</text>
</comment>
<keyword evidence="7 14" id="KW-0720">Serine protease</keyword>
<feature type="compositionally biased region" description="Acidic residues" evidence="15">
    <location>
        <begin position="878"/>
        <end position="889"/>
    </location>
</feature>
<keyword evidence="8" id="KW-0106">Calcium</keyword>
<dbReference type="Gene3D" id="2.60.120.260">
    <property type="entry name" value="Galactose-binding domain-like"/>
    <property type="match status" value="1"/>
</dbReference>
<comment type="subcellular location">
    <subcellularLocation>
        <location evidence="1">Membrane</location>
    </subcellularLocation>
</comment>
<keyword evidence="6 14" id="KW-0378">Hydrolase</keyword>
<organism evidence="19 20">
    <name type="scientific">Dioszegia hungarica</name>
    <dbReference type="NCBI Taxonomy" id="4972"/>
    <lineage>
        <taxon>Eukaryota</taxon>
        <taxon>Fungi</taxon>
        <taxon>Dikarya</taxon>
        <taxon>Basidiomycota</taxon>
        <taxon>Agaricomycotina</taxon>
        <taxon>Tremellomycetes</taxon>
        <taxon>Tremellales</taxon>
        <taxon>Bulleribasidiaceae</taxon>
        <taxon>Dioszegia</taxon>
    </lineage>
</organism>
<evidence type="ECO:0000313" key="20">
    <source>
        <dbReference type="Proteomes" id="UP001164286"/>
    </source>
</evidence>
<evidence type="ECO:0000256" key="15">
    <source>
        <dbReference type="SAM" id="MobiDB-lite"/>
    </source>
</evidence>
<dbReference type="PROSITE" id="PS51829">
    <property type="entry name" value="P_HOMO_B"/>
    <property type="match status" value="1"/>
</dbReference>
<dbReference type="Proteomes" id="UP001164286">
    <property type="component" value="Unassembled WGS sequence"/>
</dbReference>
<dbReference type="Pfam" id="PF01483">
    <property type="entry name" value="P_proprotein"/>
    <property type="match status" value="1"/>
</dbReference>
<accession>A0AA38H5B0</accession>
<dbReference type="EMBL" id="JAKWFO010000014">
    <property type="protein sequence ID" value="KAI9632779.1"/>
    <property type="molecule type" value="Genomic_DNA"/>
</dbReference>
<evidence type="ECO:0000259" key="18">
    <source>
        <dbReference type="PROSITE" id="PS51829"/>
    </source>
</evidence>
<dbReference type="PRINTS" id="PR00723">
    <property type="entry name" value="SUBTILISIN"/>
</dbReference>
<feature type="active site" description="Charge relay system" evidence="13 14">
    <location>
        <position position="247"/>
    </location>
</feature>
<evidence type="ECO:0000256" key="9">
    <source>
        <dbReference type="ARBA" id="ARBA00022989"/>
    </source>
</evidence>
<evidence type="ECO:0000256" key="7">
    <source>
        <dbReference type="ARBA" id="ARBA00022825"/>
    </source>
</evidence>
<keyword evidence="4 16" id="KW-0812">Transmembrane</keyword>
<dbReference type="SUPFAM" id="SSF49785">
    <property type="entry name" value="Galactose-binding domain-like"/>
    <property type="match status" value="1"/>
</dbReference>
<evidence type="ECO:0000256" key="14">
    <source>
        <dbReference type="PROSITE-ProRule" id="PRU01240"/>
    </source>
</evidence>
<feature type="compositionally biased region" description="Basic and acidic residues" evidence="15">
    <location>
        <begin position="712"/>
        <end position="730"/>
    </location>
</feature>
<dbReference type="GO" id="GO:0000139">
    <property type="term" value="C:Golgi membrane"/>
    <property type="evidence" value="ECO:0007669"/>
    <property type="project" value="TreeGrafter"/>
</dbReference>
<dbReference type="InterPro" id="IPR002884">
    <property type="entry name" value="P_dom"/>
</dbReference>
<feature type="compositionally biased region" description="Pro residues" evidence="15">
    <location>
        <begin position="543"/>
        <end position="556"/>
    </location>
</feature>
<keyword evidence="5 17" id="KW-0732">Signal</keyword>
<feature type="region of interest" description="Disordered" evidence="15">
    <location>
        <begin position="131"/>
        <end position="153"/>
    </location>
</feature>
<dbReference type="InterPro" id="IPR008979">
    <property type="entry name" value="Galactose-bd-like_sf"/>
</dbReference>
<dbReference type="InterPro" id="IPR036852">
    <property type="entry name" value="Peptidase_S8/S53_dom_sf"/>
</dbReference>
<comment type="caution">
    <text evidence="19">The sequence shown here is derived from an EMBL/GenBank/DDBJ whole genome shotgun (WGS) entry which is preliminary data.</text>
</comment>
<sequence>MTLAHTSAVLFSVLLFLASSSADLRPRTPQPRSYDTHGYFHLDLSPSSTYRDAAHAADHLRLELVEPIGELAGQWLLRTPASSLISPSSEHVPCLIPRDPVSRRFRNLRATGGFDRFRSIKQLTVRKRSKRVYEPAKHGRRSPYLHSREEEGGDLSELQFAQDTLSLQDPLLPQQWHLINTQMRDYELNVTGLWARGITGEGVKVCIIDDGLDMKSDDLAGNFYPEGSYDFNDHTELPEPRLSDDQHGTRCAGEIAAIPNDVCGVGVSYRAKISGVRILSGPISDADEAAALNYAYQLNDIYSCSWGPPDDGQSMEAPDGLILKAMVNGIQKGRGGKGSIFVFAAGNGGGSDDQCNFDGYTNSIFSITIGAIDRRGLHPYYSEMCSAMMMVAPSSGSGDHIHTTDVGKNSCAHTHGGTSAAAPLGAGVFALALQARPDLTWRDLQHIAVQSAVFFNPEDPDWQKTAAGRNYSYKYGYGRIDAGRFVEHAESFKLVKPQSWFDSPAIYLPTTKNPSRPSPRRLSRRQEAANGDGAFSDPAPAEGEPPTPSEPAPPPAEAEGSFIPAEGVSSTYTVTEKMLSEANFEALEHITVRVWVTHARRGDVEVELKSPKGIVSVLARARRFDVDPNGLWGWKFMSLKHWEENPVGEWTLTVKDQSNPESTGKFVAWSLQLWGECVDPALARDWAPPEDGQPDEEQVGTGATPVVSQKPKPTEHLPDDHGEAPGESHEPGLGQGSGTGSGIGDEAGQEDGAPDPVPTGGDDGKEGESALDEGWFSGVSNLGTNTSWLAGAGGIVLVSGAAIGGFFILRQRKKRGMGFGLGLANSGEGARGAYSRVTDDMPMGLLERGRRKFGVGSGAGGGGGGGTKDLYDAFGDGPSDDDEDDEGSEGDGVGLRYHDSFLDDEDAVSPGPRGSGRGSAEGSGASGSGPPEYDEPRREHGGDRASGSSGSWQDAAEVEEAAAGR</sequence>
<dbReference type="CDD" id="cd04059">
    <property type="entry name" value="Peptidases_S8_Protein_convertases_Kexins_Furin-like"/>
    <property type="match status" value="1"/>
</dbReference>
<dbReference type="Pfam" id="PF00082">
    <property type="entry name" value="Peptidase_S8"/>
    <property type="match status" value="1"/>
</dbReference>
<feature type="active site" description="Charge relay system" evidence="13 14">
    <location>
        <position position="419"/>
    </location>
</feature>
<feature type="signal peptide" evidence="17">
    <location>
        <begin position="1"/>
        <end position="22"/>
    </location>
</feature>
<keyword evidence="3 14" id="KW-0645">Protease</keyword>
<feature type="chain" id="PRO_5041281765" evidence="17">
    <location>
        <begin position="23"/>
        <end position="965"/>
    </location>
</feature>
<dbReference type="InterPro" id="IPR023828">
    <property type="entry name" value="Peptidase_S8_Ser-AS"/>
</dbReference>
<feature type="domain" description="P/Homo B" evidence="18">
    <location>
        <begin position="536"/>
        <end position="679"/>
    </location>
</feature>
<dbReference type="PROSITE" id="PS00138">
    <property type="entry name" value="SUBTILASE_SER"/>
    <property type="match status" value="1"/>
</dbReference>
<evidence type="ECO:0000256" key="8">
    <source>
        <dbReference type="ARBA" id="ARBA00022837"/>
    </source>
</evidence>
<feature type="compositionally biased region" description="Gly residues" evidence="15">
    <location>
        <begin position="855"/>
        <end position="867"/>
    </location>
</feature>
<dbReference type="InterPro" id="IPR015500">
    <property type="entry name" value="Peptidase_S8_subtilisin-rel"/>
</dbReference>
<feature type="compositionally biased region" description="Gly residues" evidence="15">
    <location>
        <begin position="733"/>
        <end position="745"/>
    </location>
</feature>
<dbReference type="SUPFAM" id="SSF52743">
    <property type="entry name" value="Subtilisin-like"/>
    <property type="match status" value="1"/>
</dbReference>
<dbReference type="PANTHER" id="PTHR42884">
    <property type="entry name" value="PROPROTEIN CONVERTASE SUBTILISIN/KEXIN-RELATED"/>
    <property type="match status" value="1"/>
</dbReference>
<dbReference type="GO" id="GO:0004252">
    <property type="term" value="F:serine-type endopeptidase activity"/>
    <property type="evidence" value="ECO:0007669"/>
    <property type="project" value="UniProtKB-UniRule"/>
</dbReference>
<keyword evidence="10 16" id="KW-0472">Membrane</keyword>
<proteinExistence type="inferred from homology"/>
<feature type="active site" description="Charge relay system" evidence="13 14">
    <location>
        <position position="209"/>
    </location>
</feature>
<feature type="region of interest" description="Disordered" evidence="15">
    <location>
        <begin position="683"/>
        <end position="772"/>
    </location>
</feature>
<evidence type="ECO:0000256" key="11">
    <source>
        <dbReference type="ARBA" id="ARBA00023145"/>
    </source>
</evidence>
<evidence type="ECO:0000256" key="2">
    <source>
        <dbReference type="ARBA" id="ARBA00005325"/>
    </source>
</evidence>
<evidence type="ECO:0000256" key="6">
    <source>
        <dbReference type="ARBA" id="ARBA00022801"/>
    </source>
</evidence>
<feature type="transmembrane region" description="Helical" evidence="16">
    <location>
        <begin position="788"/>
        <end position="809"/>
    </location>
</feature>
<keyword evidence="20" id="KW-1185">Reference proteome</keyword>
<dbReference type="Gene3D" id="3.40.50.200">
    <property type="entry name" value="Peptidase S8/S53 domain"/>
    <property type="match status" value="1"/>
</dbReference>
<dbReference type="FunFam" id="3.40.50.200:FF:000005">
    <property type="entry name" value="Proprotein convertase subtilisin/kexin type 7"/>
    <property type="match status" value="1"/>
</dbReference>
<reference evidence="19" key="1">
    <citation type="journal article" date="2022" name="G3 (Bethesda)">
        <title>High quality genome of the basidiomycete yeast Dioszegia hungarica PDD-24b-2 isolated from cloud water.</title>
        <authorList>
            <person name="Jarrige D."/>
            <person name="Haridas S."/>
            <person name="Bleykasten-Grosshans C."/>
            <person name="Joly M."/>
            <person name="Nadalig T."/>
            <person name="Sancelme M."/>
            <person name="Vuilleumier S."/>
            <person name="Grigoriev I.V."/>
            <person name="Amato P."/>
            <person name="Bringel F."/>
        </authorList>
    </citation>
    <scope>NUCLEOTIDE SEQUENCE</scope>
    <source>
        <strain evidence="19">PDD-24b-2</strain>
    </source>
</reference>
<evidence type="ECO:0000256" key="16">
    <source>
        <dbReference type="SAM" id="Phobius"/>
    </source>
</evidence>
<feature type="compositionally biased region" description="Gly residues" evidence="15">
    <location>
        <begin position="913"/>
        <end position="927"/>
    </location>
</feature>
<keyword evidence="11" id="KW-0865">Zymogen</keyword>
<protein>
    <submittedName>
        <fullName evidence="19">Kex protein</fullName>
    </submittedName>
</protein>
<dbReference type="PROSITE" id="PS00137">
    <property type="entry name" value="SUBTILASE_HIS"/>
    <property type="match status" value="1"/>
</dbReference>
<dbReference type="AlphaFoldDB" id="A0AA38H5B0"/>
<evidence type="ECO:0000313" key="19">
    <source>
        <dbReference type="EMBL" id="KAI9632779.1"/>
    </source>
</evidence>
<evidence type="ECO:0000256" key="13">
    <source>
        <dbReference type="PIRSR" id="PIRSR615500-1"/>
    </source>
</evidence>
<gene>
    <name evidence="19" type="ORF">MKK02DRAFT_41090</name>
</gene>
<dbReference type="GO" id="GO:0005802">
    <property type="term" value="C:trans-Golgi network"/>
    <property type="evidence" value="ECO:0007669"/>
    <property type="project" value="TreeGrafter"/>
</dbReference>
<feature type="compositionally biased region" description="Acidic residues" evidence="15">
    <location>
        <begin position="956"/>
        <end position="965"/>
    </location>
</feature>
<evidence type="ECO:0000256" key="4">
    <source>
        <dbReference type="ARBA" id="ARBA00022692"/>
    </source>
</evidence>
<evidence type="ECO:0000256" key="17">
    <source>
        <dbReference type="SAM" id="SignalP"/>
    </source>
</evidence>